<evidence type="ECO:0000256" key="1">
    <source>
        <dbReference type="ARBA" id="ARBA00008164"/>
    </source>
</evidence>
<dbReference type="Gene3D" id="3.30.479.30">
    <property type="entry name" value="Band 7 domain"/>
    <property type="match status" value="1"/>
</dbReference>
<dbReference type="PANTHER" id="PTHR10264:SF19">
    <property type="entry name" value="AT06885P-RELATED"/>
    <property type="match status" value="1"/>
</dbReference>
<feature type="domain" description="Band 7" evidence="2">
    <location>
        <begin position="24"/>
        <end position="165"/>
    </location>
</feature>
<dbReference type="EMBL" id="LR797178">
    <property type="protein sequence ID" value="CAB4191327.1"/>
    <property type="molecule type" value="Genomic_DNA"/>
</dbReference>
<sequence>MHALDWLGDLIHVVSLVIPRLVLVRRTHAGVLYCRDKVKAVGPGVTWYWPVWSEIQLICTVRQTLNLSYQCLFCRDGSPIVVAAIVVYRIENAVDALTTTDQIPDTIHDVAMAAIRRVVTSCTFQEIHENKTEKGKSIDSMLRHRLQADLSTYGVSVERSFLCDISKPVIVRLLSDVASN</sequence>
<reference evidence="3" key="1">
    <citation type="submission" date="2020-05" db="EMBL/GenBank/DDBJ databases">
        <authorList>
            <person name="Chiriac C."/>
            <person name="Salcher M."/>
            <person name="Ghai R."/>
            <person name="Kavagutti S V."/>
        </authorList>
    </citation>
    <scope>NUCLEOTIDE SEQUENCE</scope>
</reference>
<dbReference type="SUPFAM" id="SSF117892">
    <property type="entry name" value="Band 7/SPFH domain"/>
    <property type="match status" value="1"/>
</dbReference>
<evidence type="ECO:0000313" key="3">
    <source>
        <dbReference type="EMBL" id="CAB4191327.1"/>
    </source>
</evidence>
<evidence type="ECO:0000259" key="2">
    <source>
        <dbReference type="Pfam" id="PF01145"/>
    </source>
</evidence>
<dbReference type="InterPro" id="IPR043202">
    <property type="entry name" value="Band-7_stomatin-like"/>
</dbReference>
<dbReference type="GO" id="GO:0005886">
    <property type="term" value="C:plasma membrane"/>
    <property type="evidence" value="ECO:0007669"/>
    <property type="project" value="InterPro"/>
</dbReference>
<dbReference type="InterPro" id="IPR036013">
    <property type="entry name" value="Band_7/SPFH_dom_sf"/>
</dbReference>
<comment type="similarity">
    <text evidence="1">Belongs to the band 7/mec-2 family.</text>
</comment>
<organism evidence="3">
    <name type="scientific">uncultured Caudovirales phage</name>
    <dbReference type="NCBI Taxonomy" id="2100421"/>
    <lineage>
        <taxon>Viruses</taxon>
        <taxon>Duplodnaviria</taxon>
        <taxon>Heunggongvirae</taxon>
        <taxon>Uroviricota</taxon>
        <taxon>Caudoviricetes</taxon>
        <taxon>Peduoviridae</taxon>
        <taxon>Maltschvirus</taxon>
        <taxon>Maltschvirus maltsch</taxon>
    </lineage>
</organism>
<proteinExistence type="inferred from homology"/>
<gene>
    <name evidence="3" type="ORF">UFOVP1229_19</name>
</gene>
<name>A0A6J5RAB8_9CAUD</name>
<dbReference type="Pfam" id="PF01145">
    <property type="entry name" value="Band_7"/>
    <property type="match status" value="1"/>
</dbReference>
<dbReference type="InterPro" id="IPR001107">
    <property type="entry name" value="Band_7"/>
</dbReference>
<dbReference type="PANTHER" id="PTHR10264">
    <property type="entry name" value="BAND 7 PROTEIN-RELATED"/>
    <property type="match status" value="1"/>
</dbReference>
<protein>
    <submittedName>
        <fullName evidence="3">Band 7 domain containing protein</fullName>
    </submittedName>
</protein>
<accession>A0A6J5RAB8</accession>